<proteinExistence type="predicted"/>
<keyword evidence="3" id="KW-1185">Reference proteome</keyword>
<dbReference type="RefSeq" id="XP_056523390.1">
    <property type="nucleotide sequence ID" value="XM_056664333.1"/>
</dbReference>
<dbReference type="GeneID" id="81403503"/>
<sequence>MAAYTSTFRSPFTVPYIEGPCKPVQHPTFNATVNDDVLLTESQLDELFGEGFVQAGRQPIAPDSNAPDTPPFDPSIVDHLFSGDDNFQSFQFGQSGEIDQFDAINGAVGLDDSIMASLLAENLQTSHLQTPPPSPPLSTHPSGSIISSSVHTQNVQSSIGAQQPAALLPQLTPTFVHCFPPEPIRNNGPSHPSRKPEDLTFVFYDPKDPNKHEPCEKILRSPDELSQQRVDAAALREVGGAFKESTVLPEVDQFGAYGVVLIHNGCLCVFASLCLRVSVLSIFAD</sequence>
<reference evidence="2" key="2">
    <citation type="journal article" date="2023" name="IMA Fungus">
        <title>Comparative genomic study of the Penicillium genus elucidates a diverse pangenome and 15 lateral gene transfer events.</title>
        <authorList>
            <person name="Petersen C."/>
            <person name="Sorensen T."/>
            <person name="Nielsen M.R."/>
            <person name="Sondergaard T.E."/>
            <person name="Sorensen J.L."/>
            <person name="Fitzpatrick D.A."/>
            <person name="Frisvad J.C."/>
            <person name="Nielsen K.L."/>
        </authorList>
    </citation>
    <scope>NUCLEOTIDE SEQUENCE</scope>
    <source>
        <strain evidence="2">IBT 22155</strain>
    </source>
</reference>
<evidence type="ECO:0000313" key="2">
    <source>
        <dbReference type="EMBL" id="KAJ5138741.1"/>
    </source>
</evidence>
<feature type="compositionally biased region" description="Low complexity" evidence="1">
    <location>
        <begin position="139"/>
        <end position="149"/>
    </location>
</feature>
<reference evidence="2" key="1">
    <citation type="submission" date="2022-11" db="EMBL/GenBank/DDBJ databases">
        <authorList>
            <person name="Petersen C."/>
        </authorList>
    </citation>
    <scope>NUCLEOTIDE SEQUENCE</scope>
    <source>
        <strain evidence="2">IBT 22155</strain>
    </source>
</reference>
<comment type="caution">
    <text evidence="2">The sequence shown here is derived from an EMBL/GenBank/DDBJ whole genome shotgun (WGS) entry which is preliminary data.</text>
</comment>
<dbReference type="OrthoDB" id="4227365at2759"/>
<dbReference type="Proteomes" id="UP001149079">
    <property type="component" value="Unassembled WGS sequence"/>
</dbReference>
<dbReference type="EMBL" id="JAPQKL010000003">
    <property type="protein sequence ID" value="KAJ5138741.1"/>
    <property type="molecule type" value="Genomic_DNA"/>
</dbReference>
<evidence type="ECO:0000256" key="1">
    <source>
        <dbReference type="SAM" id="MobiDB-lite"/>
    </source>
</evidence>
<evidence type="ECO:0000313" key="3">
    <source>
        <dbReference type="Proteomes" id="UP001149079"/>
    </source>
</evidence>
<gene>
    <name evidence="2" type="ORF">N7515_003589</name>
</gene>
<feature type="region of interest" description="Disordered" evidence="1">
    <location>
        <begin position="126"/>
        <end position="158"/>
    </location>
</feature>
<name>A0A9W9H6T5_9EURO</name>
<protein>
    <submittedName>
        <fullName evidence="2">Uncharacterized protein</fullName>
    </submittedName>
</protein>
<organism evidence="2 3">
    <name type="scientific">Penicillium bovifimosum</name>
    <dbReference type="NCBI Taxonomy" id="126998"/>
    <lineage>
        <taxon>Eukaryota</taxon>
        <taxon>Fungi</taxon>
        <taxon>Dikarya</taxon>
        <taxon>Ascomycota</taxon>
        <taxon>Pezizomycotina</taxon>
        <taxon>Eurotiomycetes</taxon>
        <taxon>Eurotiomycetidae</taxon>
        <taxon>Eurotiales</taxon>
        <taxon>Aspergillaceae</taxon>
        <taxon>Penicillium</taxon>
    </lineage>
</organism>
<accession>A0A9W9H6T5</accession>
<dbReference type="AlphaFoldDB" id="A0A9W9H6T5"/>